<dbReference type="InterPro" id="IPR027417">
    <property type="entry name" value="P-loop_NTPase"/>
</dbReference>
<sequence>MANTVSTRRGVIDSGQDALILGGLLLVAAGSLGTWTTGQLAGFMVYGTWPTASLGDGLHAALHVPAHLDDPRQAWPLAVRDGIPGPVPIYIAAVVVLAVFGVAGFFVLRASGRGRRVRGFATRTELARALSKAACLKNGARLRPSLPAKAVEVDDVAVRLGRALPSNMELFALVDQSVWLEAAPRIGKSSQVIIPWLGHWRGPAVVTSVRPDVIENTYQVRQDRGPVAVMDLNGGAWPHRLSWSPLSGCEEFDKARDRAGVLVTVGKGNDDSKGAGYFGMTATNLLAAWMHAAALQNLTMESVLEWAMDDTNSESVAILKTHPSAALGVGTMLDRIYSSPEEPRSSVWTTVLTGVAPLLSKAAREVFCPATGHGLNIEEFLRDNGTLYLLIPEHRAKDLAPLISAFVDEVTHVAKRLADRNPGGRLDPALGMFLDEIGNVAPLPNLASLMSYAGGSGIFITAVFQSFAQARQRWGRDGADMLWAASTTKIALGGLSGDELEAFSKLTGSYDQTITTTQHGRGGTSTSTSLRERPTMSAKGIRTLSADRREALVIHSTTPAIKTIMRRHYETADAKTYAASVEYVHGLTTATKAWPISDTPVEVAP</sequence>
<feature type="transmembrane region" description="Helical" evidence="7">
    <location>
        <begin position="87"/>
        <end position="108"/>
    </location>
</feature>
<gene>
    <name evidence="9" type="ORF">HNR73_005568</name>
</gene>
<dbReference type="AlphaFoldDB" id="A0A841G0K3"/>
<feature type="domain" description="TraD/TraG TraM recognition site" evidence="8">
    <location>
        <begin position="430"/>
        <end position="545"/>
    </location>
</feature>
<evidence type="ECO:0000256" key="6">
    <source>
        <dbReference type="SAM" id="MobiDB-lite"/>
    </source>
</evidence>
<dbReference type="CDD" id="cd01127">
    <property type="entry name" value="TrwB_TraG_TraD_VirD4"/>
    <property type="match status" value="1"/>
</dbReference>
<keyword evidence="4 7" id="KW-1133">Transmembrane helix</keyword>
<feature type="compositionally biased region" description="Polar residues" evidence="6">
    <location>
        <begin position="516"/>
        <end position="529"/>
    </location>
</feature>
<evidence type="ECO:0000256" key="1">
    <source>
        <dbReference type="ARBA" id="ARBA00004651"/>
    </source>
</evidence>
<feature type="region of interest" description="Disordered" evidence="6">
    <location>
        <begin position="516"/>
        <end position="535"/>
    </location>
</feature>
<dbReference type="RefSeq" id="WP_184790503.1">
    <property type="nucleotide sequence ID" value="NZ_BONT01000054.1"/>
</dbReference>
<dbReference type="Proteomes" id="UP000548476">
    <property type="component" value="Unassembled WGS sequence"/>
</dbReference>
<evidence type="ECO:0000256" key="3">
    <source>
        <dbReference type="ARBA" id="ARBA00022692"/>
    </source>
</evidence>
<evidence type="ECO:0000256" key="4">
    <source>
        <dbReference type="ARBA" id="ARBA00022989"/>
    </source>
</evidence>
<dbReference type="InterPro" id="IPR051539">
    <property type="entry name" value="T4SS-coupling_protein"/>
</dbReference>
<protein>
    <submittedName>
        <fullName evidence="9">Type IV secretory pathway TraG/TraD family ATPase VirD4</fullName>
    </submittedName>
</protein>
<keyword evidence="3 7" id="KW-0812">Transmembrane</keyword>
<name>A0A841G0K3_9ACTN</name>
<evidence type="ECO:0000256" key="2">
    <source>
        <dbReference type="ARBA" id="ARBA00022475"/>
    </source>
</evidence>
<evidence type="ECO:0000256" key="5">
    <source>
        <dbReference type="ARBA" id="ARBA00023136"/>
    </source>
</evidence>
<dbReference type="PANTHER" id="PTHR37937">
    <property type="entry name" value="CONJUGATIVE TRANSFER: DNA TRANSPORT"/>
    <property type="match status" value="1"/>
</dbReference>
<keyword evidence="10" id="KW-1185">Reference proteome</keyword>
<comment type="caution">
    <text evidence="9">The sequence shown here is derived from an EMBL/GenBank/DDBJ whole genome shotgun (WGS) entry which is preliminary data.</text>
</comment>
<feature type="transmembrane region" description="Helical" evidence="7">
    <location>
        <begin position="18"/>
        <end position="36"/>
    </location>
</feature>
<comment type="subcellular location">
    <subcellularLocation>
        <location evidence="1">Cell membrane</location>
        <topology evidence="1">Multi-pass membrane protein</topology>
    </subcellularLocation>
</comment>
<keyword evidence="5 7" id="KW-0472">Membrane</keyword>
<dbReference type="Gene3D" id="3.40.50.300">
    <property type="entry name" value="P-loop containing nucleotide triphosphate hydrolases"/>
    <property type="match status" value="1"/>
</dbReference>
<dbReference type="Pfam" id="PF12696">
    <property type="entry name" value="TraG-D_C"/>
    <property type="match status" value="1"/>
</dbReference>
<organism evidence="9 10">
    <name type="scientific">Phytomonospora endophytica</name>
    <dbReference type="NCBI Taxonomy" id="714109"/>
    <lineage>
        <taxon>Bacteria</taxon>
        <taxon>Bacillati</taxon>
        <taxon>Actinomycetota</taxon>
        <taxon>Actinomycetes</taxon>
        <taxon>Micromonosporales</taxon>
        <taxon>Micromonosporaceae</taxon>
        <taxon>Phytomonospora</taxon>
    </lineage>
</organism>
<dbReference type="SUPFAM" id="SSF52540">
    <property type="entry name" value="P-loop containing nucleoside triphosphate hydrolases"/>
    <property type="match status" value="1"/>
</dbReference>
<dbReference type="PANTHER" id="PTHR37937:SF1">
    <property type="entry name" value="CONJUGATIVE TRANSFER: DNA TRANSPORT"/>
    <property type="match status" value="1"/>
</dbReference>
<evidence type="ECO:0000259" key="8">
    <source>
        <dbReference type="Pfam" id="PF12696"/>
    </source>
</evidence>
<evidence type="ECO:0000313" key="10">
    <source>
        <dbReference type="Proteomes" id="UP000548476"/>
    </source>
</evidence>
<dbReference type="EMBL" id="JACHGT010000013">
    <property type="protein sequence ID" value="MBB6037690.1"/>
    <property type="molecule type" value="Genomic_DNA"/>
</dbReference>
<dbReference type="InterPro" id="IPR032689">
    <property type="entry name" value="TraG-D_C"/>
</dbReference>
<evidence type="ECO:0000256" key="7">
    <source>
        <dbReference type="SAM" id="Phobius"/>
    </source>
</evidence>
<dbReference type="GO" id="GO:0005886">
    <property type="term" value="C:plasma membrane"/>
    <property type="evidence" value="ECO:0007669"/>
    <property type="project" value="UniProtKB-SubCell"/>
</dbReference>
<evidence type="ECO:0000313" key="9">
    <source>
        <dbReference type="EMBL" id="MBB6037690.1"/>
    </source>
</evidence>
<proteinExistence type="predicted"/>
<reference evidence="9 10" key="1">
    <citation type="submission" date="2020-08" db="EMBL/GenBank/DDBJ databases">
        <title>Genomic Encyclopedia of Type Strains, Phase IV (KMG-IV): sequencing the most valuable type-strain genomes for metagenomic binning, comparative biology and taxonomic classification.</title>
        <authorList>
            <person name="Goeker M."/>
        </authorList>
    </citation>
    <scope>NUCLEOTIDE SEQUENCE [LARGE SCALE GENOMIC DNA]</scope>
    <source>
        <strain evidence="9 10">YIM 65646</strain>
    </source>
</reference>
<keyword evidence="2" id="KW-1003">Cell membrane</keyword>
<accession>A0A841G0K3</accession>